<gene>
    <name evidence="9" type="ORF">TKK_000200</name>
</gene>
<dbReference type="SUPFAM" id="SSF53850">
    <property type="entry name" value="Periplasmic binding protein-like II"/>
    <property type="match status" value="1"/>
</dbReference>
<evidence type="ECO:0000256" key="1">
    <source>
        <dbReference type="ARBA" id="ARBA00004651"/>
    </source>
</evidence>
<comment type="subcellular location">
    <subcellularLocation>
        <location evidence="1">Cell membrane</location>
        <topology evidence="1">Multi-pass membrane protein</topology>
    </subcellularLocation>
</comment>
<dbReference type="AlphaFoldDB" id="A0ABD2XT39"/>
<feature type="transmembrane region" description="Helical" evidence="8">
    <location>
        <begin position="492"/>
        <end position="515"/>
    </location>
</feature>
<keyword evidence="4 8" id="KW-1133">Transmembrane helix</keyword>
<keyword evidence="2" id="KW-1003">Cell membrane</keyword>
<feature type="transmembrane region" description="Helical" evidence="8">
    <location>
        <begin position="264"/>
        <end position="285"/>
    </location>
</feature>
<dbReference type="PANTHER" id="PTHR42643">
    <property type="entry name" value="IONOTROPIC RECEPTOR 20A-RELATED"/>
    <property type="match status" value="1"/>
</dbReference>
<evidence type="ECO:0000256" key="3">
    <source>
        <dbReference type="ARBA" id="ARBA00022692"/>
    </source>
</evidence>
<dbReference type="InterPro" id="IPR052192">
    <property type="entry name" value="Insect_Ionotropic_Sensory_Rcpt"/>
</dbReference>
<keyword evidence="6" id="KW-0675">Receptor</keyword>
<evidence type="ECO:0000256" key="2">
    <source>
        <dbReference type="ARBA" id="ARBA00022475"/>
    </source>
</evidence>
<evidence type="ECO:0000256" key="8">
    <source>
        <dbReference type="SAM" id="Phobius"/>
    </source>
</evidence>
<protein>
    <recommendedName>
        <fullName evidence="11">Ionotropic glutamate receptor C-terminal domain-containing protein</fullName>
    </recommendedName>
</protein>
<keyword evidence="3 8" id="KW-0812">Transmembrane</keyword>
<dbReference type="EMBL" id="JBJJXI010000002">
    <property type="protein sequence ID" value="KAL3407973.1"/>
    <property type="molecule type" value="Genomic_DNA"/>
</dbReference>
<organism evidence="9 10">
    <name type="scientific">Trichogramma kaykai</name>
    <dbReference type="NCBI Taxonomy" id="54128"/>
    <lineage>
        <taxon>Eukaryota</taxon>
        <taxon>Metazoa</taxon>
        <taxon>Ecdysozoa</taxon>
        <taxon>Arthropoda</taxon>
        <taxon>Hexapoda</taxon>
        <taxon>Insecta</taxon>
        <taxon>Pterygota</taxon>
        <taxon>Neoptera</taxon>
        <taxon>Endopterygota</taxon>
        <taxon>Hymenoptera</taxon>
        <taxon>Apocrita</taxon>
        <taxon>Proctotrupomorpha</taxon>
        <taxon>Chalcidoidea</taxon>
        <taxon>Trichogrammatidae</taxon>
        <taxon>Trichogramma</taxon>
    </lineage>
</organism>
<dbReference type="PANTHER" id="PTHR42643:SF38">
    <property type="entry name" value="IONOTROPIC RECEPTOR 100A"/>
    <property type="match status" value="1"/>
</dbReference>
<evidence type="ECO:0000313" key="10">
    <source>
        <dbReference type="Proteomes" id="UP001627154"/>
    </source>
</evidence>
<name>A0ABD2XT39_9HYME</name>
<evidence type="ECO:0000256" key="6">
    <source>
        <dbReference type="ARBA" id="ARBA00023170"/>
    </source>
</evidence>
<evidence type="ECO:0008006" key="11">
    <source>
        <dbReference type="Google" id="ProtNLM"/>
    </source>
</evidence>
<evidence type="ECO:0000256" key="4">
    <source>
        <dbReference type="ARBA" id="ARBA00022989"/>
    </source>
</evidence>
<feature type="transmembrane region" description="Helical" evidence="8">
    <location>
        <begin position="316"/>
        <end position="334"/>
    </location>
</feature>
<evidence type="ECO:0000313" key="9">
    <source>
        <dbReference type="EMBL" id="KAL3407973.1"/>
    </source>
</evidence>
<dbReference type="Proteomes" id="UP001627154">
    <property type="component" value="Unassembled WGS sequence"/>
</dbReference>
<sequence length="554" mass="64657">MVHTGRRNVTVDLALKLVRKTVLWDARSVFVFINQKLRSGLACNQARQDLIDAWMHFDVYRMLYTCFDAEHRVQIYSLNPFSVEVTDPELWELVELIELANGGHKYRASFLKLIAPRVEKRHCEDLVMAMEGQKIDNGYPVLVAGALREKLFELEDPKLNTSLVDSYTGLDLNIVKMAMKKMNVTTVVILSNVSGHFHKGQPQGSFRQLMESQHDILVERKYRRNIGEFWRLQNTASDDRSMCVVTRKKSDGSEADNSVIVVELLQYIIMAGIYLVTLPIFVVVLKTGPLQVMMEYYRLSSGHATLRMPTASLSRLVYISMVWMIFFVVTGWLSSNISARMVKSKNPNIDNMRDLVDSNYTIKGITGFQEFFFDDRLARRFINITSVKQCYEELKEGARLACIDDCELAPYNRSIHWLSQPIYQTLIANVVREDWPLLRSYEDLVQWMVEMGLIEWEKVIFFRAKRNRHFDDYVKDQLEMKGRPLKLHNMRILFAVFFSRMLVIALTIFVAEILIDRYLQKKRQNEIIKVLLSLQRDMKKYQLQRRLQDVSAPK</sequence>
<accession>A0ABD2XT39</accession>
<keyword evidence="5 8" id="KW-0472">Membrane</keyword>
<evidence type="ECO:0000256" key="5">
    <source>
        <dbReference type="ARBA" id="ARBA00023136"/>
    </source>
</evidence>
<dbReference type="GO" id="GO:0005886">
    <property type="term" value="C:plasma membrane"/>
    <property type="evidence" value="ECO:0007669"/>
    <property type="project" value="UniProtKB-SubCell"/>
</dbReference>
<proteinExistence type="predicted"/>
<evidence type="ECO:0000256" key="7">
    <source>
        <dbReference type="ARBA" id="ARBA00023180"/>
    </source>
</evidence>
<keyword evidence="7" id="KW-0325">Glycoprotein</keyword>
<keyword evidence="10" id="KW-1185">Reference proteome</keyword>
<comment type="caution">
    <text evidence="9">The sequence shown here is derived from an EMBL/GenBank/DDBJ whole genome shotgun (WGS) entry which is preliminary data.</text>
</comment>
<reference evidence="9 10" key="1">
    <citation type="journal article" date="2024" name="bioRxiv">
        <title>A reference genome for Trichogramma kaykai: A tiny desert-dwelling parasitoid wasp with competing sex-ratio distorters.</title>
        <authorList>
            <person name="Culotta J."/>
            <person name="Lindsey A.R."/>
        </authorList>
    </citation>
    <scope>NUCLEOTIDE SEQUENCE [LARGE SCALE GENOMIC DNA]</scope>
    <source>
        <strain evidence="9 10">KSX58</strain>
    </source>
</reference>